<evidence type="ECO:0000313" key="2">
    <source>
        <dbReference type="Proteomes" id="UP000013051"/>
    </source>
</evidence>
<organism evidence="1 2">
    <name type="scientific">[Clostridium] innocuum 2959</name>
    <dbReference type="NCBI Taxonomy" id="999413"/>
    <lineage>
        <taxon>Bacteria</taxon>
        <taxon>Bacillati</taxon>
        <taxon>Bacillota</taxon>
        <taxon>Clostridia</taxon>
        <taxon>Eubacteriales</taxon>
        <taxon>Clostridiaceae</taxon>
        <taxon>Clostridium</taxon>
    </lineage>
</organism>
<keyword evidence="2" id="KW-1185">Reference proteome</keyword>
<dbReference type="AlphaFoldDB" id="N9V691"/>
<dbReference type="PATRIC" id="fig|999413.4.peg.2759"/>
<dbReference type="GeneID" id="76259372"/>
<dbReference type="EMBL" id="AGYV01000005">
    <property type="protein sequence ID" value="ENY86130.1"/>
    <property type="molecule type" value="Genomic_DNA"/>
</dbReference>
<dbReference type="HOGENOM" id="CLU_217925_0_0_9"/>
<comment type="caution">
    <text evidence="1">The sequence shown here is derived from an EMBL/GenBank/DDBJ whole genome shotgun (WGS) entry which is preliminary data.</text>
</comment>
<dbReference type="Proteomes" id="UP000013051">
    <property type="component" value="Unassembled WGS sequence"/>
</dbReference>
<reference evidence="1 2" key="1">
    <citation type="submission" date="2013-01" db="EMBL/GenBank/DDBJ databases">
        <title>The Genome Sequence of Clostridium innocuum 2959.</title>
        <authorList>
            <consortium name="The Broad Institute Genome Sequencing Platform"/>
            <person name="Earl A."/>
            <person name="Ward D."/>
            <person name="Feldgarden M."/>
            <person name="Gevers D."/>
            <person name="Courvalin P."/>
            <person name="Lambert T."/>
            <person name="Walker B."/>
            <person name="Young S.K."/>
            <person name="Zeng Q."/>
            <person name="Gargeya S."/>
            <person name="Fitzgerald M."/>
            <person name="Haas B."/>
            <person name="Abouelleil A."/>
            <person name="Alvarado L."/>
            <person name="Arachchi H.M."/>
            <person name="Berlin A.M."/>
            <person name="Chapman S.B."/>
            <person name="Dewar J."/>
            <person name="Goldberg J."/>
            <person name="Griggs A."/>
            <person name="Gujja S."/>
            <person name="Hansen M."/>
            <person name="Howarth C."/>
            <person name="Imamovic A."/>
            <person name="Larimer J."/>
            <person name="McCowan C."/>
            <person name="Murphy C."/>
            <person name="Neiman D."/>
            <person name="Pearson M."/>
            <person name="Priest M."/>
            <person name="Roberts A."/>
            <person name="Saif S."/>
            <person name="Shea T."/>
            <person name="Sisk P."/>
            <person name="Sykes S."/>
            <person name="Wortman J."/>
            <person name="Nusbaum C."/>
            <person name="Birren B."/>
        </authorList>
    </citation>
    <scope>NUCLEOTIDE SEQUENCE [LARGE SCALE GENOMIC DNA]</scope>
    <source>
        <strain evidence="1 2">2959</strain>
    </source>
</reference>
<accession>N9V691</accession>
<evidence type="ECO:0000313" key="1">
    <source>
        <dbReference type="EMBL" id="ENY86130.1"/>
    </source>
</evidence>
<protein>
    <submittedName>
        <fullName evidence="1">Uncharacterized protein</fullName>
    </submittedName>
</protein>
<proteinExistence type="predicted"/>
<name>N9V691_CLOIN</name>
<gene>
    <name evidence="1" type="ORF">HMPREF1094_02603</name>
</gene>
<dbReference type="RefSeq" id="WP_002608269.1">
    <property type="nucleotide sequence ID" value="NZ_CAXSUL010000022.1"/>
</dbReference>
<sequence length="44" mass="5185">MNNEYDIPFVVTLHMKNTYAVLRVHVIKIEGQPYVLLQLEPLMN</sequence>